<evidence type="ECO:0000313" key="2">
    <source>
        <dbReference type="EMBL" id="MEP0819938.1"/>
    </source>
</evidence>
<dbReference type="EMBL" id="JAMPKM010000017">
    <property type="protein sequence ID" value="MEP0819938.1"/>
    <property type="molecule type" value="Genomic_DNA"/>
</dbReference>
<keyword evidence="3" id="KW-1185">Reference proteome</keyword>
<name>A0ABV0JF56_9CYAN</name>
<feature type="transmembrane region" description="Helical" evidence="1">
    <location>
        <begin position="120"/>
        <end position="142"/>
    </location>
</feature>
<feature type="transmembrane region" description="Helical" evidence="1">
    <location>
        <begin position="60"/>
        <end position="78"/>
    </location>
</feature>
<evidence type="ECO:0000313" key="3">
    <source>
        <dbReference type="Proteomes" id="UP001464891"/>
    </source>
</evidence>
<evidence type="ECO:0000256" key="1">
    <source>
        <dbReference type="SAM" id="Phobius"/>
    </source>
</evidence>
<keyword evidence="1" id="KW-0812">Transmembrane</keyword>
<reference evidence="2 3" key="1">
    <citation type="submission" date="2022-04" db="EMBL/GenBank/DDBJ databases">
        <title>Positive selection, recombination, and allopatry shape intraspecific diversity of widespread and dominant cyanobacteria.</title>
        <authorList>
            <person name="Wei J."/>
            <person name="Shu W."/>
            <person name="Hu C."/>
        </authorList>
    </citation>
    <scope>NUCLEOTIDE SEQUENCE [LARGE SCALE GENOMIC DNA]</scope>
    <source>
        <strain evidence="2 3">GB2-A4</strain>
    </source>
</reference>
<proteinExistence type="predicted"/>
<dbReference type="Proteomes" id="UP001464891">
    <property type="component" value="Unassembled WGS sequence"/>
</dbReference>
<gene>
    <name evidence="2" type="ORF">NC998_22805</name>
</gene>
<comment type="caution">
    <text evidence="2">The sequence shown here is derived from an EMBL/GenBank/DDBJ whole genome shotgun (WGS) entry which is preliminary data.</text>
</comment>
<feature type="transmembrane region" description="Helical" evidence="1">
    <location>
        <begin position="85"/>
        <end position="105"/>
    </location>
</feature>
<dbReference type="RefSeq" id="WP_190432984.1">
    <property type="nucleotide sequence ID" value="NZ_JAMPKM010000017.1"/>
</dbReference>
<keyword evidence="1" id="KW-1133">Transmembrane helix</keyword>
<keyword evidence="1" id="KW-0472">Membrane</keyword>
<sequence length="157" mass="16608">MKSRKPGQYFALVIGILFLLIGIMGFIPALVKEPTVSADAANLGFSGGYGDLLGLFPINFLHNIVHLTVGFLGILASISLGSSRLYSGALALFYGLLTILGLIPATQSTLGFIPIFGNEIWLHASTAAIATYFGFIATPNLAELTEKKLSERSASSN</sequence>
<protein>
    <submittedName>
        <fullName evidence="2">DUF4383 domain-containing protein</fullName>
    </submittedName>
</protein>
<accession>A0ABV0JF56</accession>
<dbReference type="Pfam" id="PF14325">
    <property type="entry name" value="DUF4383"/>
    <property type="match status" value="1"/>
</dbReference>
<organism evidence="2 3">
    <name type="scientific">Trichocoleus desertorum GB2-A4</name>
    <dbReference type="NCBI Taxonomy" id="2933944"/>
    <lineage>
        <taxon>Bacteria</taxon>
        <taxon>Bacillati</taxon>
        <taxon>Cyanobacteriota</taxon>
        <taxon>Cyanophyceae</taxon>
        <taxon>Leptolyngbyales</taxon>
        <taxon>Trichocoleusaceae</taxon>
        <taxon>Trichocoleus</taxon>
    </lineage>
</organism>
<feature type="transmembrane region" description="Helical" evidence="1">
    <location>
        <begin position="9"/>
        <end position="31"/>
    </location>
</feature>